<comment type="caution">
    <text evidence="11">The sequence shown here is derived from an EMBL/GenBank/DDBJ whole genome shotgun (WGS) entry which is preliminary data.</text>
</comment>
<gene>
    <name evidence="11" type="ORF">BN980_GECA02s03068g</name>
    <name evidence="12" type="ORF">DV451_000254</name>
</gene>
<feature type="compositionally biased region" description="Polar residues" evidence="9">
    <location>
        <begin position="217"/>
        <end position="226"/>
    </location>
</feature>
<keyword evidence="7" id="KW-0539">Nucleus</keyword>
<dbReference type="STRING" id="1173061.A0A0J9X476"/>
<evidence type="ECO:0000256" key="4">
    <source>
        <dbReference type="ARBA" id="ARBA00023125"/>
    </source>
</evidence>
<evidence type="ECO:0000313" key="11">
    <source>
        <dbReference type="EMBL" id="CDO51923.1"/>
    </source>
</evidence>
<keyword evidence="8" id="KW-0175">Coiled coil</keyword>
<protein>
    <submittedName>
        <fullName evidence="11">Similar to Saccharomyces cerevisiae YFL031W HAC1 Basic leucine zipper (BZIP) transcription factor (ATF/CREB1 homolog) that regulates the unfolded protein response</fullName>
    </submittedName>
</protein>
<dbReference type="GO" id="GO:0003677">
    <property type="term" value="F:DNA binding"/>
    <property type="evidence" value="ECO:0007669"/>
    <property type="project" value="UniProtKB-KW"/>
</dbReference>
<dbReference type="Proteomes" id="UP000242525">
    <property type="component" value="Unassembled WGS sequence"/>
</dbReference>
<evidence type="ECO:0000313" key="13">
    <source>
        <dbReference type="Proteomes" id="UP000242525"/>
    </source>
</evidence>
<dbReference type="SUPFAM" id="SSF57959">
    <property type="entry name" value="Leucine zipper domain"/>
    <property type="match status" value="1"/>
</dbReference>
<evidence type="ECO:0000256" key="8">
    <source>
        <dbReference type="SAM" id="Coils"/>
    </source>
</evidence>
<accession>A0A0J9X476</accession>
<dbReference type="Proteomes" id="UP000750522">
    <property type="component" value="Unassembled WGS sequence"/>
</dbReference>
<dbReference type="AlphaFoldDB" id="A0A0J9X476"/>
<keyword evidence="4" id="KW-0238">DNA-binding</keyword>
<dbReference type="PROSITE" id="PS00036">
    <property type="entry name" value="BZIP_BASIC"/>
    <property type="match status" value="1"/>
</dbReference>
<dbReference type="InterPro" id="IPR004827">
    <property type="entry name" value="bZIP"/>
</dbReference>
<evidence type="ECO:0000256" key="2">
    <source>
        <dbReference type="ARBA" id="ARBA00007163"/>
    </source>
</evidence>
<evidence type="ECO:0000256" key="6">
    <source>
        <dbReference type="ARBA" id="ARBA00023230"/>
    </source>
</evidence>
<comment type="subcellular location">
    <subcellularLocation>
        <location evidence="1">Nucleus</location>
    </subcellularLocation>
</comment>
<dbReference type="PANTHER" id="PTHR46714:SF6">
    <property type="entry name" value="TRANSCRIPTIONAL ACTIVATOR HAC1"/>
    <property type="match status" value="1"/>
</dbReference>
<feature type="compositionally biased region" description="Low complexity" evidence="9">
    <location>
        <begin position="22"/>
        <end position="35"/>
    </location>
</feature>
<dbReference type="EMBL" id="CCBN010000002">
    <property type="protein sequence ID" value="CDO51923.1"/>
    <property type="molecule type" value="Genomic_DNA"/>
</dbReference>
<keyword evidence="5" id="KW-0804">Transcription</keyword>
<reference evidence="12" key="2">
    <citation type="journal article" date="2020" name="Front. Microbiol.">
        <title>Phenotypic and Genetic Characterization of the Cheese Ripening Yeast Geotrichum candidum.</title>
        <authorList>
            <person name="Perkins V."/>
            <person name="Vignola S."/>
            <person name="Lessard M.H."/>
            <person name="Plante P.L."/>
            <person name="Corbeil J."/>
            <person name="Dugat-Bony E."/>
            <person name="Frenette M."/>
            <person name="Labrie S."/>
        </authorList>
    </citation>
    <scope>NUCLEOTIDE SEQUENCE</scope>
    <source>
        <strain evidence="12">LMA-70</strain>
    </source>
</reference>
<reference evidence="12" key="3">
    <citation type="submission" date="2020-01" db="EMBL/GenBank/DDBJ databases">
        <authorList>
            <person name="Perkins V."/>
            <person name="Lessard M.-H."/>
            <person name="Dugat-Bony E."/>
            <person name="Frenette M."/>
            <person name="Labrie S."/>
        </authorList>
    </citation>
    <scope>NUCLEOTIDE SEQUENCE</scope>
    <source>
        <strain evidence="12">LMA-70</strain>
    </source>
</reference>
<dbReference type="EMBL" id="QQZK01000003">
    <property type="protein sequence ID" value="KAF5104861.1"/>
    <property type="molecule type" value="Genomic_DNA"/>
</dbReference>
<sequence>MSASPVSPDSSFYSSQDLQSASSPITITTTIGSGPNKRKEVMTLPLPPGALPPRKRAKTKDEKEQRRIERIMRNRQAAHASREKKRRHVEDLETKCVSLSSENQTLHSQIDQLSTNFNSANEYSVFLKSKLESLLKLVDSAKADSKSLESIDTESLLKEVEEKKQTYKEVVVPPPVSTSTSSSSSTTSSNSNTTTTENTTSASTSSQEAVSTSSNQEQQNDISDTVSESGSLPSLSSSVANSPTSSSLDIMIKSEDEDDDNVYISLPDDVNENYPLFGTQDFLSHHPAAVMCI</sequence>
<name>A0A0J9X476_GEOCN</name>
<dbReference type="SMART" id="SM00338">
    <property type="entry name" value="BRLZ"/>
    <property type="match status" value="1"/>
</dbReference>
<dbReference type="GO" id="GO:0005634">
    <property type="term" value="C:nucleus"/>
    <property type="evidence" value="ECO:0007669"/>
    <property type="project" value="UniProtKB-SubCell"/>
</dbReference>
<evidence type="ECO:0000256" key="5">
    <source>
        <dbReference type="ARBA" id="ARBA00023163"/>
    </source>
</evidence>
<evidence type="ECO:0000256" key="1">
    <source>
        <dbReference type="ARBA" id="ARBA00004123"/>
    </source>
</evidence>
<evidence type="ECO:0000313" key="12">
    <source>
        <dbReference type="EMBL" id="KAF5104861.1"/>
    </source>
</evidence>
<comment type="similarity">
    <text evidence="2">Belongs to the bZIP family.</text>
</comment>
<dbReference type="PROSITE" id="PS50217">
    <property type="entry name" value="BZIP"/>
    <property type="match status" value="1"/>
</dbReference>
<feature type="compositionally biased region" description="Low complexity" evidence="9">
    <location>
        <begin position="177"/>
        <end position="216"/>
    </location>
</feature>
<keyword evidence="6" id="KW-0834">Unfolded protein response</keyword>
<dbReference type="Gene3D" id="1.20.5.170">
    <property type="match status" value="1"/>
</dbReference>
<proteinExistence type="inferred from homology"/>
<dbReference type="Pfam" id="PF00170">
    <property type="entry name" value="bZIP_1"/>
    <property type="match status" value="1"/>
</dbReference>
<organism evidence="11 13">
    <name type="scientific">Geotrichum candidum</name>
    <name type="common">Oospora lactis</name>
    <name type="synonym">Dipodascus geotrichum</name>
    <dbReference type="NCBI Taxonomy" id="1173061"/>
    <lineage>
        <taxon>Eukaryota</taxon>
        <taxon>Fungi</taxon>
        <taxon>Dikarya</taxon>
        <taxon>Ascomycota</taxon>
        <taxon>Saccharomycotina</taxon>
        <taxon>Dipodascomycetes</taxon>
        <taxon>Dipodascales</taxon>
        <taxon>Dipodascaceae</taxon>
        <taxon>Geotrichum</taxon>
    </lineage>
</organism>
<evidence type="ECO:0000256" key="7">
    <source>
        <dbReference type="ARBA" id="ARBA00023242"/>
    </source>
</evidence>
<evidence type="ECO:0000259" key="10">
    <source>
        <dbReference type="PROSITE" id="PS50217"/>
    </source>
</evidence>
<dbReference type="PANTHER" id="PTHR46714">
    <property type="entry name" value="TRANSCRIPTIONAL ACTIVATOR HAC1"/>
    <property type="match status" value="1"/>
</dbReference>
<evidence type="ECO:0000256" key="9">
    <source>
        <dbReference type="SAM" id="MobiDB-lite"/>
    </source>
</evidence>
<feature type="coiled-coil region" evidence="8">
    <location>
        <begin position="82"/>
        <end position="109"/>
    </location>
</feature>
<reference evidence="11 13" key="1">
    <citation type="submission" date="2014-03" db="EMBL/GenBank/DDBJ databases">
        <authorList>
            <person name="Casaregola S."/>
        </authorList>
    </citation>
    <scope>NUCLEOTIDE SEQUENCE [LARGE SCALE GENOMIC DNA]</scope>
    <source>
        <strain evidence="11 13">CLIB 918</strain>
    </source>
</reference>
<dbReference type="OrthoDB" id="674948at2759"/>
<feature type="region of interest" description="Disordered" evidence="9">
    <location>
        <begin position="1"/>
        <end position="67"/>
    </location>
</feature>
<keyword evidence="3" id="KW-0805">Transcription regulation</keyword>
<dbReference type="InterPro" id="IPR046347">
    <property type="entry name" value="bZIP_sf"/>
</dbReference>
<dbReference type="GO" id="GO:0045944">
    <property type="term" value="P:positive regulation of transcription by RNA polymerase II"/>
    <property type="evidence" value="ECO:0007669"/>
    <property type="project" value="InterPro"/>
</dbReference>
<keyword evidence="13" id="KW-1185">Reference proteome</keyword>
<evidence type="ECO:0000256" key="3">
    <source>
        <dbReference type="ARBA" id="ARBA00023015"/>
    </source>
</evidence>
<feature type="domain" description="BZIP" evidence="10">
    <location>
        <begin position="64"/>
        <end position="114"/>
    </location>
</feature>
<feature type="compositionally biased region" description="Low complexity" evidence="9">
    <location>
        <begin position="1"/>
        <end position="15"/>
    </location>
</feature>
<dbReference type="GO" id="GO:0000981">
    <property type="term" value="F:DNA-binding transcription factor activity, RNA polymerase II-specific"/>
    <property type="evidence" value="ECO:0007669"/>
    <property type="project" value="InterPro"/>
</dbReference>
<dbReference type="GO" id="GO:0006986">
    <property type="term" value="P:response to unfolded protein"/>
    <property type="evidence" value="ECO:0007669"/>
    <property type="project" value="UniProtKB-KW"/>
</dbReference>
<feature type="compositionally biased region" description="Low complexity" evidence="9">
    <location>
        <begin position="227"/>
        <end position="246"/>
    </location>
</feature>
<dbReference type="InterPro" id="IPR044280">
    <property type="entry name" value="Hac1/HY5"/>
</dbReference>
<feature type="region of interest" description="Disordered" evidence="9">
    <location>
        <begin position="164"/>
        <end position="246"/>
    </location>
</feature>